<comment type="caution">
    <text evidence="6">The sequence shown here is derived from an EMBL/GenBank/DDBJ whole genome shotgun (WGS) entry which is preliminary data.</text>
</comment>
<evidence type="ECO:0000313" key="7">
    <source>
        <dbReference type="Proteomes" id="UP001144256"/>
    </source>
</evidence>
<dbReference type="Proteomes" id="UP001144256">
    <property type="component" value="Unassembled WGS sequence"/>
</dbReference>
<dbReference type="Gene3D" id="3.40.50.1970">
    <property type="match status" value="1"/>
</dbReference>
<organism evidence="6 7">
    <name type="scientific">Vallitalea longa</name>
    <dbReference type="NCBI Taxonomy" id="2936439"/>
    <lineage>
        <taxon>Bacteria</taxon>
        <taxon>Bacillati</taxon>
        <taxon>Bacillota</taxon>
        <taxon>Clostridia</taxon>
        <taxon>Lachnospirales</taxon>
        <taxon>Vallitaleaceae</taxon>
        <taxon>Vallitalea</taxon>
    </lineage>
</organism>
<dbReference type="Gene3D" id="1.20.1090.10">
    <property type="entry name" value="Dehydroquinate synthase-like - alpha domain"/>
    <property type="match status" value="1"/>
</dbReference>
<feature type="domain" description="Alcohol dehydrogenase iron-type/glycerol dehydrogenase GldA" evidence="4">
    <location>
        <begin position="13"/>
        <end position="181"/>
    </location>
</feature>
<dbReference type="FunFam" id="3.40.50.1970:FF:000003">
    <property type="entry name" value="Alcohol dehydrogenase, iron-containing"/>
    <property type="match status" value="1"/>
</dbReference>
<evidence type="ECO:0000259" key="4">
    <source>
        <dbReference type="Pfam" id="PF00465"/>
    </source>
</evidence>
<dbReference type="GO" id="GO:0004022">
    <property type="term" value="F:alcohol dehydrogenase (NAD+) activity"/>
    <property type="evidence" value="ECO:0007669"/>
    <property type="project" value="UniProtKB-ARBA"/>
</dbReference>
<gene>
    <name evidence="6" type="primary">dhaT</name>
    <name evidence="6" type="ORF">SH1V18_38930</name>
</gene>
<keyword evidence="3" id="KW-0520">NAD</keyword>
<evidence type="ECO:0000256" key="2">
    <source>
        <dbReference type="ARBA" id="ARBA00023002"/>
    </source>
</evidence>
<evidence type="ECO:0000259" key="5">
    <source>
        <dbReference type="Pfam" id="PF25137"/>
    </source>
</evidence>
<proteinExistence type="inferred from homology"/>
<dbReference type="PANTHER" id="PTHR11496:SF102">
    <property type="entry name" value="ALCOHOL DEHYDROGENASE 4"/>
    <property type="match status" value="1"/>
</dbReference>
<dbReference type="PANTHER" id="PTHR11496">
    <property type="entry name" value="ALCOHOL DEHYDROGENASE"/>
    <property type="match status" value="1"/>
</dbReference>
<dbReference type="InterPro" id="IPR056798">
    <property type="entry name" value="ADH_Fe_C"/>
</dbReference>
<reference evidence="6" key="1">
    <citation type="submission" date="2022-06" db="EMBL/GenBank/DDBJ databases">
        <title>Vallitalea longa sp. nov., an anaerobic bacterium isolated from marine sediment.</title>
        <authorList>
            <person name="Hirano S."/>
            <person name="Terahara T."/>
            <person name="Mori K."/>
            <person name="Hamada M."/>
            <person name="Matsumoto R."/>
            <person name="Kobayashi T."/>
        </authorList>
    </citation>
    <scope>NUCLEOTIDE SEQUENCE</scope>
    <source>
        <strain evidence="6">SH18-1</strain>
    </source>
</reference>
<dbReference type="InterPro" id="IPR039697">
    <property type="entry name" value="Alcohol_dehydrogenase_Fe"/>
</dbReference>
<evidence type="ECO:0000313" key="6">
    <source>
        <dbReference type="EMBL" id="GKX31413.1"/>
    </source>
</evidence>
<dbReference type="RefSeq" id="WP_281818446.1">
    <property type="nucleotide sequence ID" value="NZ_BRLB01000016.1"/>
</dbReference>
<dbReference type="AlphaFoldDB" id="A0A9W6DHF8"/>
<keyword evidence="7" id="KW-1185">Reference proteome</keyword>
<dbReference type="PROSITE" id="PS00913">
    <property type="entry name" value="ADH_IRON_1"/>
    <property type="match status" value="1"/>
</dbReference>
<dbReference type="GO" id="GO:0046872">
    <property type="term" value="F:metal ion binding"/>
    <property type="evidence" value="ECO:0007669"/>
    <property type="project" value="InterPro"/>
</dbReference>
<dbReference type="InterPro" id="IPR001670">
    <property type="entry name" value="ADH_Fe/GldA"/>
</dbReference>
<name>A0A9W6DHF8_9FIRM</name>
<evidence type="ECO:0000256" key="3">
    <source>
        <dbReference type="ARBA" id="ARBA00023027"/>
    </source>
</evidence>
<accession>A0A9W6DHF8</accession>
<dbReference type="EMBL" id="BRLB01000016">
    <property type="protein sequence ID" value="GKX31413.1"/>
    <property type="molecule type" value="Genomic_DNA"/>
</dbReference>
<evidence type="ECO:0000256" key="1">
    <source>
        <dbReference type="ARBA" id="ARBA00007358"/>
    </source>
</evidence>
<dbReference type="Pfam" id="PF00465">
    <property type="entry name" value="Fe-ADH"/>
    <property type="match status" value="1"/>
</dbReference>
<comment type="similarity">
    <text evidence="1">Belongs to the iron-containing alcohol dehydrogenase family.</text>
</comment>
<protein>
    <submittedName>
        <fullName evidence="6">Alcohol dehydrogenase EutG</fullName>
    </submittedName>
</protein>
<keyword evidence="2" id="KW-0560">Oxidoreductase</keyword>
<dbReference type="CDD" id="cd14865">
    <property type="entry name" value="Fe-ADH-like"/>
    <property type="match status" value="1"/>
</dbReference>
<feature type="domain" description="Fe-containing alcohol dehydrogenase-like C-terminal" evidence="5">
    <location>
        <begin position="192"/>
        <end position="393"/>
    </location>
</feature>
<sequence>MNPEYFEYQNRAKLLSGKDAIDHISYELNNMMCKKPLIITDKMLVKFGHVKILLKALEEGDIRKPLIYDDVPADSSVEVCNNIASIYRENQCDCLIALGGGSVLDTSKGVNLTLSSGADNLLDIMGLGVIQRKTVPSIMIPTTSGTGSEATLVAVIANRLQNVKMEFISYNLVPDVAILDPRMTLTLPPKLTAATGFDALVHAIEAYTCKQKNPISDVFAIRAIKSICENLVEGVENGKNEDARMALANASYMAGTAFSNSMVGIVHAIGHALGGVCHVPHGYAMSILLPYCMEYNYEVVGNLYGELLQYIIGIEETAKVPVNERGKRYIEEIKKMLTKLNEVGDLPLRLRDVKVSKDDFDKVIETAINDGAALVNYKNVSREAIRSILNKAY</sequence>
<dbReference type="PROSITE" id="PS00060">
    <property type="entry name" value="ADH_IRON_2"/>
    <property type="match status" value="1"/>
</dbReference>
<dbReference type="InterPro" id="IPR018211">
    <property type="entry name" value="ADH_Fe_CS"/>
</dbReference>
<dbReference type="Pfam" id="PF25137">
    <property type="entry name" value="ADH_Fe_C"/>
    <property type="match status" value="1"/>
</dbReference>
<dbReference type="FunFam" id="1.20.1090.10:FF:000001">
    <property type="entry name" value="Aldehyde-alcohol dehydrogenase"/>
    <property type="match status" value="1"/>
</dbReference>
<dbReference type="SUPFAM" id="SSF56796">
    <property type="entry name" value="Dehydroquinate synthase-like"/>
    <property type="match status" value="1"/>
</dbReference>